<organism evidence="1 2">
    <name type="scientific">Paenibacillus baekrokdamisoli</name>
    <dbReference type="NCBI Taxonomy" id="1712516"/>
    <lineage>
        <taxon>Bacteria</taxon>
        <taxon>Bacillati</taxon>
        <taxon>Bacillota</taxon>
        <taxon>Bacilli</taxon>
        <taxon>Bacillales</taxon>
        <taxon>Paenibacillaceae</taxon>
        <taxon>Paenibacillus</taxon>
    </lineage>
</organism>
<dbReference type="SUPFAM" id="SSF53254">
    <property type="entry name" value="Phosphoglycerate mutase-like"/>
    <property type="match status" value="1"/>
</dbReference>
<gene>
    <name evidence="1" type="ORF">Back11_57230</name>
</gene>
<evidence type="ECO:0000313" key="1">
    <source>
        <dbReference type="EMBL" id="BBH24378.1"/>
    </source>
</evidence>
<proteinExistence type="predicted"/>
<reference evidence="1 2" key="1">
    <citation type="submission" date="2018-11" db="EMBL/GenBank/DDBJ databases">
        <title>Complete genome sequence of Paenibacillus baekrokdamisoli strain KCTC 33723.</title>
        <authorList>
            <person name="Kang S.W."/>
            <person name="Lee K.C."/>
            <person name="Kim K.K."/>
            <person name="Kim J.S."/>
            <person name="Kim D.S."/>
            <person name="Ko S.H."/>
            <person name="Yang S.H."/>
            <person name="Lee J.S."/>
        </authorList>
    </citation>
    <scope>NUCLEOTIDE SEQUENCE [LARGE SCALE GENOMIC DNA]</scope>
    <source>
        <strain evidence="1 2">KCTC 33723</strain>
    </source>
</reference>
<dbReference type="Proteomes" id="UP000275368">
    <property type="component" value="Chromosome"/>
</dbReference>
<protein>
    <submittedName>
        <fullName evidence="1">Uncharacterized protein</fullName>
    </submittedName>
</protein>
<dbReference type="EMBL" id="AP019308">
    <property type="protein sequence ID" value="BBH24378.1"/>
    <property type="molecule type" value="Genomic_DNA"/>
</dbReference>
<dbReference type="AlphaFoldDB" id="A0A3G9JJV4"/>
<dbReference type="InterPro" id="IPR029033">
    <property type="entry name" value="His_PPase_superfam"/>
</dbReference>
<dbReference type="KEGG" id="pbk:Back11_57230"/>
<sequence length="70" mass="8069">MKRALSVITDVVNSGLNHVVLATHGNLMSLLLKYYDNKQFGFEEWEALFNPDVYHLCLDGRSPTIRRITF</sequence>
<evidence type="ECO:0000313" key="2">
    <source>
        <dbReference type="Proteomes" id="UP000275368"/>
    </source>
</evidence>
<name>A0A3G9JJV4_9BACL</name>
<accession>A0A3G9JJV4</accession>
<keyword evidence="2" id="KW-1185">Reference proteome</keyword>